<dbReference type="Pfam" id="PF03372">
    <property type="entry name" value="Exo_endo_phos"/>
    <property type="match status" value="1"/>
</dbReference>
<dbReference type="InterPro" id="IPR005135">
    <property type="entry name" value="Endo/exonuclease/phosphatase"/>
</dbReference>
<feature type="non-terminal residue" evidence="2">
    <location>
        <position position="300"/>
    </location>
</feature>
<dbReference type="AlphaFoldDB" id="A0A4Q9M2T5"/>
<dbReference type="GO" id="GO:0004527">
    <property type="term" value="F:exonuclease activity"/>
    <property type="evidence" value="ECO:0007669"/>
    <property type="project" value="UniProtKB-KW"/>
</dbReference>
<dbReference type="Proteomes" id="UP000292957">
    <property type="component" value="Unassembled WGS sequence"/>
</dbReference>
<dbReference type="InterPro" id="IPR036691">
    <property type="entry name" value="Endo/exonu/phosph_ase_sf"/>
</dbReference>
<dbReference type="EMBL" id="ML143749">
    <property type="protein sequence ID" value="TBU21104.1"/>
    <property type="molecule type" value="Genomic_DNA"/>
</dbReference>
<dbReference type="OrthoDB" id="2743777at2759"/>
<protein>
    <submittedName>
        <fullName evidence="2">Endonuclease/exonuclease/phosphatase</fullName>
    </submittedName>
</protein>
<feature type="domain" description="Endonuclease/exonuclease/phosphatase" evidence="1">
    <location>
        <begin position="3"/>
        <end position="210"/>
    </location>
</feature>
<sequence length="300" mass="34802">MRQERIAVLAVQETHLTEQLTEQANAENPTIMIISNSTQSNKEGVAYIINRRELNLEIARYTHEILIPNRASRLKLSWGTDNELDLINVYMPNEPLEKIQCIQTVEQKLSEAEGVENPIIMGDWNFVEEAIDRSPMHEDDNRIKDAFRVLKHKYNLIDGWRMNNDEDIGFTFSARDTNSLSRIDRIYAAKNAYLYTVDWKIQATGKISDHEMVTVDILKKGLPYIGNGMKTFPIDILQYQPFVKESAIEIYIQQKAMVRNEAGSQTIWNNLQASVMELANKHRKQRLKDLDKKYNSQKNE</sequence>
<keyword evidence="2" id="KW-0540">Nuclease</keyword>
<name>A0A4Q9M2T5_9APHY</name>
<dbReference type="Gene3D" id="3.60.10.10">
    <property type="entry name" value="Endonuclease/exonuclease/phosphatase"/>
    <property type="match status" value="1"/>
</dbReference>
<dbReference type="SUPFAM" id="SSF56219">
    <property type="entry name" value="DNase I-like"/>
    <property type="match status" value="1"/>
</dbReference>
<proteinExistence type="predicted"/>
<keyword evidence="2" id="KW-0269">Exonuclease</keyword>
<gene>
    <name evidence="2" type="ORF">BD311DRAFT_679362</name>
</gene>
<keyword evidence="2" id="KW-0255">Endonuclease</keyword>
<dbReference type="GO" id="GO:0004519">
    <property type="term" value="F:endonuclease activity"/>
    <property type="evidence" value="ECO:0007669"/>
    <property type="project" value="UniProtKB-KW"/>
</dbReference>
<reference evidence="2" key="1">
    <citation type="submission" date="2019-01" db="EMBL/GenBank/DDBJ databases">
        <title>Draft genome sequences of three monokaryotic isolates of the white-rot basidiomycete fungus Dichomitus squalens.</title>
        <authorList>
            <consortium name="DOE Joint Genome Institute"/>
            <person name="Lopez S.C."/>
            <person name="Andreopoulos B."/>
            <person name="Pangilinan J."/>
            <person name="Lipzen A."/>
            <person name="Riley R."/>
            <person name="Ahrendt S."/>
            <person name="Ng V."/>
            <person name="Barry K."/>
            <person name="Daum C."/>
            <person name="Grigoriev I.V."/>
            <person name="Hilden K.S."/>
            <person name="Makela M.R."/>
            <person name="de Vries R.P."/>
        </authorList>
    </citation>
    <scope>NUCLEOTIDE SEQUENCE [LARGE SCALE GENOMIC DNA]</scope>
    <source>
        <strain evidence="2">OM18370.1</strain>
    </source>
</reference>
<evidence type="ECO:0000259" key="1">
    <source>
        <dbReference type="Pfam" id="PF03372"/>
    </source>
</evidence>
<keyword evidence="2" id="KW-0378">Hydrolase</keyword>
<evidence type="ECO:0000313" key="2">
    <source>
        <dbReference type="EMBL" id="TBU21104.1"/>
    </source>
</evidence>
<accession>A0A4Q9M2T5</accession>
<organism evidence="2">
    <name type="scientific">Dichomitus squalens</name>
    <dbReference type="NCBI Taxonomy" id="114155"/>
    <lineage>
        <taxon>Eukaryota</taxon>
        <taxon>Fungi</taxon>
        <taxon>Dikarya</taxon>
        <taxon>Basidiomycota</taxon>
        <taxon>Agaricomycotina</taxon>
        <taxon>Agaricomycetes</taxon>
        <taxon>Polyporales</taxon>
        <taxon>Polyporaceae</taxon>
        <taxon>Dichomitus</taxon>
    </lineage>
</organism>